<proteinExistence type="predicted"/>
<reference evidence="3 4" key="1">
    <citation type="submission" date="2020-04" db="EMBL/GenBank/DDBJ databases">
        <title>MicrobeNet Type strains.</title>
        <authorList>
            <person name="Nicholson A.C."/>
        </authorList>
    </citation>
    <scope>NUCLEOTIDE SEQUENCE [LARGE SCALE GENOMIC DNA]</scope>
    <source>
        <strain evidence="3 4">DSM 44445</strain>
    </source>
</reference>
<comment type="caution">
    <text evidence="3">The sequence shown here is derived from an EMBL/GenBank/DDBJ whole genome shotgun (WGS) entry which is preliminary data.</text>
</comment>
<name>A0A7X6RKJ3_9NOCA</name>
<organism evidence="3 4">
    <name type="scientific">Nocardia veterana</name>
    <dbReference type="NCBI Taxonomy" id="132249"/>
    <lineage>
        <taxon>Bacteria</taxon>
        <taxon>Bacillati</taxon>
        <taxon>Actinomycetota</taxon>
        <taxon>Actinomycetes</taxon>
        <taxon>Mycobacteriales</taxon>
        <taxon>Nocardiaceae</taxon>
        <taxon>Nocardia</taxon>
    </lineage>
</organism>
<dbReference type="Proteomes" id="UP000523447">
    <property type="component" value="Unassembled WGS sequence"/>
</dbReference>
<gene>
    <name evidence="3" type="ORF">HGA07_27885</name>
</gene>
<dbReference type="RefSeq" id="WP_157171381.1">
    <property type="nucleotide sequence ID" value="NZ_CAWPHS010000041.1"/>
</dbReference>
<feature type="region of interest" description="Disordered" evidence="2">
    <location>
        <begin position="445"/>
        <end position="465"/>
    </location>
</feature>
<sequence length="567" mass="63237">MSDHSHVDEIAGEARKFSSAITAALQMYAQAANWRERQRARKQIKRLVREEQREQAQARAHHLTWSNQAVDRYRAHAQAVANRANDPTVDHEHRARDAASLANHRDDLAAQFVSNGHLTRTEQGIALDGLDAATVFPEFKTGDLFNRAHKVKGLEALRYRARVAREKVSVQQRARTERAAWEASLDAAAQTAEQSTGRFSSTVAYLPEGANQVVHEHARHGSEIEAAVWTHNQVSQIRPAPGTSVLVSAYDTDDKGNARPVFRAEGEREAVTDEVSQWWDTTERAATEQDWGRAPEPELTAAQFNAVQRVRDTQAELRQRVRAGRATEWDYRYAQSVTDSAAKHLGPARAAWETDNAEANSRAIVTVSATARDGGTSQSISYFPTEADAAKWTHSHVTETNWKPGVTIAVRAREACQQRPFYITEGNQITVGRDTELWAAETRDGFNSTNTSQARDDHFRSSDPDTVVAERDRLRGELESLSTRHRLSIEHNGDLAEQNARLTRQLSALTAERDELRETNTELVNQLATTNGHTNDHSNGHTNGRESIPGHAFAGLVNGHDREGMER</sequence>
<keyword evidence="1" id="KW-0175">Coiled coil</keyword>
<evidence type="ECO:0000313" key="4">
    <source>
        <dbReference type="Proteomes" id="UP000523447"/>
    </source>
</evidence>
<evidence type="ECO:0000313" key="3">
    <source>
        <dbReference type="EMBL" id="NKY89407.1"/>
    </source>
</evidence>
<feature type="region of interest" description="Disordered" evidence="2">
    <location>
        <begin position="530"/>
        <end position="567"/>
    </location>
</feature>
<accession>A0A7X6RKJ3</accession>
<dbReference type="AlphaFoldDB" id="A0A7X6RKJ3"/>
<dbReference type="EMBL" id="JAAXPE010000046">
    <property type="protein sequence ID" value="NKY89407.1"/>
    <property type="molecule type" value="Genomic_DNA"/>
</dbReference>
<evidence type="ECO:0000256" key="2">
    <source>
        <dbReference type="SAM" id="MobiDB-lite"/>
    </source>
</evidence>
<feature type="compositionally biased region" description="Basic and acidic residues" evidence="2">
    <location>
        <begin position="454"/>
        <end position="465"/>
    </location>
</feature>
<feature type="coiled-coil region" evidence="1">
    <location>
        <begin position="492"/>
        <end position="526"/>
    </location>
</feature>
<evidence type="ECO:0000256" key="1">
    <source>
        <dbReference type="SAM" id="Coils"/>
    </source>
</evidence>
<protein>
    <submittedName>
        <fullName evidence="3">Uncharacterized protein</fullName>
    </submittedName>
</protein>
<keyword evidence="4" id="KW-1185">Reference proteome</keyword>